<dbReference type="Gene3D" id="1.10.8.60">
    <property type="match status" value="1"/>
</dbReference>
<dbReference type="InterPro" id="IPR027417">
    <property type="entry name" value="P-loop_NTPase"/>
</dbReference>
<keyword evidence="6 15" id="KW-0547">Nucleotide-binding</keyword>
<dbReference type="SMART" id="SM00382">
    <property type="entry name" value="AAA"/>
    <property type="match status" value="1"/>
</dbReference>
<dbReference type="SUPFAM" id="SSF52172">
    <property type="entry name" value="CheY-like"/>
    <property type="match status" value="1"/>
</dbReference>
<evidence type="ECO:0000256" key="13">
    <source>
        <dbReference type="ARBA" id="ARBA00023231"/>
    </source>
</evidence>
<dbReference type="Pfam" id="PF25601">
    <property type="entry name" value="AAA_lid_14"/>
    <property type="match status" value="1"/>
</dbReference>
<keyword evidence="4 15" id="KW-0678">Repressor</keyword>
<dbReference type="GO" id="GO:0006808">
    <property type="term" value="P:regulation of nitrogen utilization"/>
    <property type="evidence" value="ECO:0007669"/>
    <property type="project" value="UniProtKB-UniRule"/>
</dbReference>
<dbReference type="GO" id="GO:0005524">
    <property type="term" value="F:ATP binding"/>
    <property type="evidence" value="ECO:0007669"/>
    <property type="project" value="UniProtKB-KW"/>
</dbReference>
<dbReference type="PROSITE" id="PS00675">
    <property type="entry name" value="SIGMA54_INTERACT_1"/>
    <property type="match status" value="1"/>
</dbReference>
<dbReference type="InterPro" id="IPR025662">
    <property type="entry name" value="Sigma_54_int_dom_ATP-bd_1"/>
</dbReference>
<evidence type="ECO:0000259" key="16">
    <source>
        <dbReference type="PROSITE" id="PS50045"/>
    </source>
</evidence>
<dbReference type="GO" id="GO:0006355">
    <property type="term" value="P:regulation of DNA-templated transcription"/>
    <property type="evidence" value="ECO:0007669"/>
    <property type="project" value="InterPro"/>
</dbReference>
<evidence type="ECO:0000256" key="14">
    <source>
        <dbReference type="PROSITE-ProRule" id="PRU00169"/>
    </source>
</evidence>
<keyword evidence="7 15" id="KW-0067">ATP-binding</keyword>
<reference evidence="18" key="2">
    <citation type="submission" date="2020-09" db="EMBL/GenBank/DDBJ databases">
        <authorList>
            <person name="Sun Q."/>
            <person name="Kim S."/>
        </authorList>
    </citation>
    <scope>NUCLEOTIDE SEQUENCE</scope>
    <source>
        <strain evidence="18">KCTC 32501</strain>
    </source>
</reference>
<keyword evidence="10 15" id="KW-0238">DNA-binding</keyword>
<keyword evidence="13 15" id="KW-0535">Nitrogen fixation</keyword>
<dbReference type="AlphaFoldDB" id="A0A8J3FZ08"/>
<feature type="domain" description="Response regulatory" evidence="17">
    <location>
        <begin position="9"/>
        <end position="135"/>
    </location>
</feature>
<accession>A0A8J3FZ08</accession>
<dbReference type="PRINTS" id="PR01590">
    <property type="entry name" value="HTHFIS"/>
</dbReference>
<keyword evidence="11 15" id="KW-0010">Activator</keyword>
<evidence type="ECO:0000256" key="10">
    <source>
        <dbReference type="ARBA" id="ARBA00023125"/>
    </source>
</evidence>
<dbReference type="PANTHER" id="PTHR32071:SF95">
    <property type="entry name" value="DNA-BINDING TRANSCRIPTIONAL REGULATOR NTRC"/>
    <property type="match status" value="1"/>
</dbReference>
<dbReference type="InterPro" id="IPR002197">
    <property type="entry name" value="HTH_Fis"/>
</dbReference>
<dbReference type="PANTHER" id="PTHR32071">
    <property type="entry name" value="TRANSCRIPTIONAL REGULATORY PROTEIN"/>
    <property type="match status" value="1"/>
</dbReference>
<dbReference type="EMBL" id="BMZG01000001">
    <property type="protein sequence ID" value="GHA64674.1"/>
    <property type="molecule type" value="Genomic_DNA"/>
</dbReference>
<evidence type="ECO:0000256" key="7">
    <source>
        <dbReference type="ARBA" id="ARBA00022840"/>
    </source>
</evidence>
<keyword evidence="12 15" id="KW-0804">Transcription</keyword>
<dbReference type="Pfam" id="PF00072">
    <property type="entry name" value="Response_reg"/>
    <property type="match status" value="1"/>
</dbReference>
<keyword evidence="8 15" id="KW-0902">Two-component regulatory system</keyword>
<dbReference type="SUPFAM" id="SSF46689">
    <property type="entry name" value="Homeodomain-like"/>
    <property type="match status" value="1"/>
</dbReference>
<dbReference type="FunFam" id="3.40.50.2300:FF:000018">
    <property type="entry name" value="DNA-binding transcriptional regulator NtrC"/>
    <property type="match status" value="1"/>
</dbReference>
<dbReference type="InterPro" id="IPR009057">
    <property type="entry name" value="Homeodomain-like_sf"/>
</dbReference>
<evidence type="ECO:0000259" key="17">
    <source>
        <dbReference type="PROSITE" id="PS50110"/>
    </source>
</evidence>
<keyword evidence="19" id="KW-1185">Reference proteome</keyword>
<evidence type="ECO:0000256" key="11">
    <source>
        <dbReference type="ARBA" id="ARBA00023159"/>
    </source>
</evidence>
<dbReference type="PROSITE" id="PS50110">
    <property type="entry name" value="RESPONSE_REGULATORY"/>
    <property type="match status" value="1"/>
</dbReference>
<dbReference type="InterPro" id="IPR002078">
    <property type="entry name" value="Sigma_54_int"/>
</dbReference>
<dbReference type="SUPFAM" id="SSF52540">
    <property type="entry name" value="P-loop containing nucleoside triphosphate hydrolases"/>
    <property type="match status" value="1"/>
</dbReference>
<dbReference type="Pfam" id="PF02954">
    <property type="entry name" value="HTH_8"/>
    <property type="match status" value="1"/>
</dbReference>
<dbReference type="GO" id="GO:0043565">
    <property type="term" value="F:sequence-specific DNA binding"/>
    <property type="evidence" value="ECO:0007669"/>
    <property type="project" value="InterPro"/>
</dbReference>
<sequence>MYGLNDKPTVWVVDDDKSIRWVLDKALQKSRLPYRMFADGQEALDALEAWQRQPSKSRQPGDYPALLLSDIRMPNVSGISLLQGFKEIAPDVPVVMMTAHADLDNAVSTFQMGAAEYIAKPFDTDELMALLKRFLQPASSQSPVTVEGGTQAEHTFGLFGQSPAILQVLRTIGRLSATQINVLLTGETGSGKELVARALHNTSARSAKPFIAISTAAIPAHLLESELFGHEKGAFSGASTTRTGRFEEAAGGTLFLDEIGDMPLDLQARLLRVLSEGVFYRVGGNALVKADVRVIAASHQDLAQRVAQGQFRADLYHRLNVVGIHLPPLRERSEDIPLLMHHFLAKAARDLGQPQAKTLTSSAMAICQKAHWLGNVRQLDNVCRWLTVMTPTPEINEADLPTDVREILAMAIYSADERDVQNQGNQPVTNITYWQDALRLAVDKALMDGQPAVMIKLQDQFEQVVIAQALKYTHNHRQKAAQLLGIGRNTITRKVKD</sequence>
<dbReference type="Gene3D" id="1.10.10.60">
    <property type="entry name" value="Homeodomain-like"/>
    <property type="match status" value="1"/>
</dbReference>
<evidence type="ECO:0000256" key="8">
    <source>
        <dbReference type="ARBA" id="ARBA00023012"/>
    </source>
</evidence>
<gene>
    <name evidence="18" type="primary">glnG</name>
    <name evidence="15" type="synonym">ntrC</name>
    <name evidence="18" type="ORF">GCM10009007_01330</name>
</gene>
<evidence type="ECO:0000256" key="4">
    <source>
        <dbReference type="ARBA" id="ARBA00022491"/>
    </source>
</evidence>
<comment type="caution">
    <text evidence="18">The sequence shown here is derived from an EMBL/GenBank/DDBJ whole genome shotgun (WGS) entry which is preliminary data.</text>
</comment>
<dbReference type="Pfam" id="PF00158">
    <property type="entry name" value="Sigma54_activat"/>
    <property type="match status" value="1"/>
</dbReference>
<dbReference type="InterPro" id="IPR025943">
    <property type="entry name" value="Sigma_54_int_dom_ATP-bd_2"/>
</dbReference>
<keyword evidence="3 15" id="KW-0963">Cytoplasm</keyword>
<proteinExistence type="predicted"/>
<dbReference type="InterPro" id="IPR001789">
    <property type="entry name" value="Sig_transdc_resp-reg_receiver"/>
</dbReference>
<evidence type="ECO:0000256" key="1">
    <source>
        <dbReference type="ARBA" id="ARBA00004496"/>
    </source>
</evidence>
<dbReference type="InterPro" id="IPR058031">
    <property type="entry name" value="AAA_lid_NorR"/>
</dbReference>
<organism evidence="18 19">
    <name type="scientific">Formosimonas limnophila</name>
    <dbReference type="NCBI Taxonomy" id="1384487"/>
    <lineage>
        <taxon>Bacteria</taxon>
        <taxon>Pseudomonadati</taxon>
        <taxon>Pseudomonadota</taxon>
        <taxon>Betaproteobacteria</taxon>
        <taxon>Burkholderiales</taxon>
        <taxon>Burkholderiaceae</taxon>
        <taxon>Formosimonas</taxon>
    </lineage>
</organism>
<name>A0A8J3FZ08_9BURK</name>
<evidence type="ECO:0000256" key="9">
    <source>
        <dbReference type="ARBA" id="ARBA00023015"/>
    </source>
</evidence>
<comment type="function">
    <text evidence="15">Member of the two-component regulatory system NtrB/NtrC, which controls expression of the nitrogen-regulated (ntr) genes in response to nitrogen limitation. Phosphorylated NtrC binds directly to DNA and stimulates the formation of open promoter-sigma54-RNA polymerase complexes.</text>
</comment>
<evidence type="ECO:0000256" key="15">
    <source>
        <dbReference type="RuleBase" id="RU365013"/>
    </source>
</evidence>
<evidence type="ECO:0000256" key="6">
    <source>
        <dbReference type="ARBA" id="ARBA00022741"/>
    </source>
</evidence>
<dbReference type="InterPro" id="IPR003593">
    <property type="entry name" value="AAA+_ATPase"/>
</dbReference>
<evidence type="ECO:0000313" key="18">
    <source>
        <dbReference type="EMBL" id="GHA64674.1"/>
    </source>
</evidence>
<evidence type="ECO:0000256" key="3">
    <source>
        <dbReference type="ARBA" id="ARBA00022490"/>
    </source>
</evidence>
<dbReference type="FunFam" id="3.40.50.300:FF:000006">
    <property type="entry name" value="DNA-binding transcriptional regulator NtrC"/>
    <property type="match status" value="1"/>
</dbReference>
<dbReference type="CDD" id="cd00009">
    <property type="entry name" value="AAA"/>
    <property type="match status" value="1"/>
</dbReference>
<dbReference type="SMART" id="SM00448">
    <property type="entry name" value="REC"/>
    <property type="match status" value="1"/>
</dbReference>
<evidence type="ECO:0000256" key="5">
    <source>
        <dbReference type="ARBA" id="ARBA00022553"/>
    </source>
</evidence>
<feature type="domain" description="Sigma-54 factor interaction" evidence="16">
    <location>
        <begin position="158"/>
        <end position="388"/>
    </location>
</feature>
<reference evidence="18" key="1">
    <citation type="journal article" date="2014" name="Int. J. Syst. Evol. Microbiol.">
        <title>Complete genome sequence of Corynebacterium casei LMG S-19264T (=DSM 44701T), isolated from a smear-ripened cheese.</title>
        <authorList>
            <consortium name="US DOE Joint Genome Institute (JGI-PGF)"/>
            <person name="Walter F."/>
            <person name="Albersmeier A."/>
            <person name="Kalinowski J."/>
            <person name="Ruckert C."/>
        </authorList>
    </citation>
    <scope>NUCLEOTIDE SEQUENCE</scope>
    <source>
        <strain evidence="18">KCTC 32501</strain>
    </source>
</reference>
<feature type="modified residue" description="4-aspartylphosphate" evidence="14">
    <location>
        <position position="70"/>
    </location>
</feature>
<dbReference type="NCBIfam" id="TIGR01818">
    <property type="entry name" value="ntrC"/>
    <property type="match status" value="1"/>
</dbReference>
<evidence type="ECO:0000313" key="19">
    <source>
        <dbReference type="Proteomes" id="UP000614287"/>
    </source>
</evidence>
<dbReference type="RefSeq" id="WP_189490316.1">
    <property type="nucleotide sequence ID" value="NZ_BMZG01000001.1"/>
</dbReference>
<dbReference type="GO" id="GO:0005737">
    <property type="term" value="C:cytoplasm"/>
    <property type="evidence" value="ECO:0007669"/>
    <property type="project" value="UniProtKB-SubCell"/>
</dbReference>
<dbReference type="Gene3D" id="3.40.50.300">
    <property type="entry name" value="P-loop containing nucleotide triphosphate hydrolases"/>
    <property type="match status" value="1"/>
</dbReference>
<dbReference type="GO" id="GO:0000156">
    <property type="term" value="F:phosphorelay response regulator activity"/>
    <property type="evidence" value="ECO:0007669"/>
    <property type="project" value="UniProtKB-UniRule"/>
</dbReference>
<dbReference type="InterPro" id="IPR010114">
    <property type="entry name" value="Transcript_reg_NtrC"/>
</dbReference>
<dbReference type="PROSITE" id="PS00676">
    <property type="entry name" value="SIGMA54_INTERACT_2"/>
    <property type="match status" value="1"/>
</dbReference>
<comment type="subcellular location">
    <subcellularLocation>
        <location evidence="1 15">Cytoplasm</location>
    </subcellularLocation>
</comment>
<evidence type="ECO:0000256" key="2">
    <source>
        <dbReference type="ARBA" id="ARBA00019059"/>
    </source>
</evidence>
<keyword evidence="5 14" id="KW-0597">Phosphoprotein</keyword>
<dbReference type="Proteomes" id="UP000614287">
    <property type="component" value="Unassembled WGS sequence"/>
</dbReference>
<keyword evidence="9 15" id="KW-0805">Transcription regulation</keyword>
<evidence type="ECO:0000256" key="12">
    <source>
        <dbReference type="ARBA" id="ARBA00023163"/>
    </source>
</evidence>
<dbReference type="Gene3D" id="3.40.50.2300">
    <property type="match status" value="1"/>
</dbReference>
<protein>
    <recommendedName>
        <fullName evidence="2 15">DNA-binding transcriptional regulator NtrC</fullName>
    </recommendedName>
    <alternativeName>
        <fullName evidence="15">Nitrogen regulation protein NR(I)</fullName>
    </alternativeName>
</protein>
<dbReference type="PROSITE" id="PS50045">
    <property type="entry name" value="SIGMA54_INTERACT_4"/>
    <property type="match status" value="1"/>
</dbReference>
<dbReference type="InterPro" id="IPR011006">
    <property type="entry name" value="CheY-like_superfamily"/>
</dbReference>